<evidence type="ECO:0008006" key="4">
    <source>
        <dbReference type="Google" id="ProtNLM"/>
    </source>
</evidence>
<dbReference type="Proteomes" id="UP000509126">
    <property type="component" value="Plasmid unnamed2"/>
</dbReference>
<geneLocation type="plasmid" evidence="2 3">
    <name>unnamed2</name>
</geneLocation>
<proteinExistence type="predicted"/>
<keyword evidence="1" id="KW-0614">Plasmid</keyword>
<evidence type="ECO:0000313" key="3">
    <source>
        <dbReference type="Proteomes" id="UP000509126"/>
    </source>
</evidence>
<protein>
    <recommendedName>
        <fullName evidence="4">WD40 repeat domain-containing protein</fullName>
    </recommendedName>
</protein>
<evidence type="ECO:0000313" key="1">
    <source>
        <dbReference type="EMBL" id="AXX83424.1"/>
    </source>
</evidence>
<dbReference type="RefSeq" id="WP_125825060.1">
    <property type="nucleotide sequence ID" value="NZ_CP032113.1"/>
</dbReference>
<evidence type="ECO:0000313" key="2">
    <source>
        <dbReference type="EMBL" id="QKU23266.1"/>
    </source>
</evidence>
<dbReference type="EMBL" id="CP032113">
    <property type="protein sequence ID" value="AXX83424.1"/>
    <property type="molecule type" value="Genomic_DNA"/>
</dbReference>
<reference evidence="1" key="1">
    <citation type="submission" date="2018-09" db="EMBL/GenBank/DDBJ databases">
        <title>Resistance of ancient and modern Acinetobacter lwoffii strains to heavy metals and arsenic revealed by genome analysis.</title>
        <authorList>
            <person name="Mindlin S."/>
            <person name="Petrenko A."/>
            <person name="Kurakov A."/>
            <person name="Beletsky A."/>
            <person name="Mardanov A."/>
            <person name="Petrova M."/>
        </authorList>
    </citation>
    <scope>NUCLEOTIDE SEQUENCE</scope>
    <source>
        <strain evidence="1">ED23-35</strain>
        <plasmid evidence="1">pALWED1.4</plasmid>
    </source>
</reference>
<gene>
    <name evidence="1" type="ORF">ABWED_B0002</name>
    <name evidence="2" type="ORF">FOB19_18235</name>
</gene>
<geneLocation type="plasmid" evidence="1">
    <name>pALWED1.4</name>
</geneLocation>
<sequence length="373" mass="43545">MSFTKVSLEGDFLEAFLYSGILFTVDTDGILSTCSFKNLINSYLDKTRNKDSKIIKKYILNDNKINQSYDGENISLYITKKFIDENCVFNQVPLDVWPTDLDIKSNTVYISSERGLDILPFHWDINSVSFSDEKEKLKNIWDDTKVFNLATGSWGRTVLAAGNEGAIEIFNVYDSFYKNVIDSLCKPIKPKIISKGTWLECDWGYSKVLVLKNFDEQKAFLFESTAKQDVLENRKKENSENFEESVDELIRDLIKKPKNLEIKKENIVQYSIINGNIVGIDDKGNKYKFNLSKNKWQLTSEIKYESFLKDYSEIKFIYPGTIIESNEKIYIDKRNHLYQLDDNFIKWRTFPRSKNYVNHTLIIKDNELDIYAL</sequence>
<reference evidence="2 3" key="2">
    <citation type="submission" date="2019-11" db="EMBL/GenBank/DDBJ databases">
        <title>FDA dAtabase for Regulatory Grade micrObial Sequences (FDA-ARGOS): Supporting development and validation of Infectious Disease Dx tests.</title>
        <authorList>
            <person name="Patel R."/>
            <person name="Rucinski S."/>
            <person name="Tallon L."/>
            <person name="Sadzewicz L."/>
            <person name="Vavikolanu K."/>
            <person name="Mehta A."/>
            <person name="Aluvathingal J."/>
            <person name="Nadendla S."/>
            <person name="Nandy P."/>
            <person name="Geyer C."/>
            <person name="Yan Y."/>
            <person name="Sichtig H."/>
        </authorList>
    </citation>
    <scope>NUCLEOTIDE SEQUENCE [LARGE SCALE GENOMIC DNA]</scope>
    <source>
        <strain evidence="2 3">FDAARGOS_557</strain>
        <plasmid evidence="2 3">unnamed2</plasmid>
    </source>
</reference>
<name>A0A385H7M4_ACILW</name>
<organism evidence="1">
    <name type="scientific">Acinetobacter lwoffii</name>
    <dbReference type="NCBI Taxonomy" id="28090"/>
    <lineage>
        <taxon>Bacteria</taxon>
        <taxon>Pseudomonadati</taxon>
        <taxon>Pseudomonadota</taxon>
        <taxon>Gammaproteobacteria</taxon>
        <taxon>Moraxellales</taxon>
        <taxon>Moraxellaceae</taxon>
        <taxon>Acinetobacter</taxon>
    </lineage>
</organism>
<accession>A0A385H7M4</accession>
<dbReference type="AlphaFoldDB" id="A0A385H7M4"/>
<dbReference type="EMBL" id="CP054805">
    <property type="protein sequence ID" value="QKU23266.1"/>
    <property type="molecule type" value="Genomic_DNA"/>
</dbReference>